<evidence type="ECO:0000313" key="1">
    <source>
        <dbReference type="Proteomes" id="UP000887569"/>
    </source>
</evidence>
<dbReference type="WBParaSite" id="PgR083X_g024_t01">
    <property type="protein sequence ID" value="PgR083X_g024_t01"/>
    <property type="gene ID" value="PgR083X_g024"/>
</dbReference>
<reference evidence="2 3" key="1">
    <citation type="submission" date="2022-11" db="UniProtKB">
        <authorList>
            <consortium name="WormBaseParasite"/>
        </authorList>
    </citation>
    <scope>IDENTIFICATION</scope>
</reference>
<organism evidence="1 3">
    <name type="scientific">Parascaris univalens</name>
    <name type="common">Nematode worm</name>
    <dbReference type="NCBI Taxonomy" id="6257"/>
    <lineage>
        <taxon>Eukaryota</taxon>
        <taxon>Metazoa</taxon>
        <taxon>Ecdysozoa</taxon>
        <taxon>Nematoda</taxon>
        <taxon>Chromadorea</taxon>
        <taxon>Rhabditida</taxon>
        <taxon>Spirurina</taxon>
        <taxon>Ascaridomorpha</taxon>
        <taxon>Ascaridoidea</taxon>
        <taxon>Ascarididae</taxon>
        <taxon>Parascaris</taxon>
    </lineage>
</organism>
<evidence type="ECO:0000313" key="2">
    <source>
        <dbReference type="WBParaSite" id="PgR083X_g024_t01"/>
    </source>
</evidence>
<keyword evidence="1" id="KW-1185">Reference proteome</keyword>
<accession>A0A915C4R1</accession>
<proteinExistence type="predicted"/>
<dbReference type="WBParaSite" id="PgR083X_g024_t02">
    <property type="protein sequence ID" value="PgR083X_g024_t02"/>
    <property type="gene ID" value="PgR083X_g024"/>
</dbReference>
<dbReference type="Proteomes" id="UP000887569">
    <property type="component" value="Unplaced"/>
</dbReference>
<name>A0A915C4R1_PARUN</name>
<dbReference type="AlphaFoldDB" id="A0A915C4R1"/>
<sequence>MRIYTAAMNLICFSIISPNTRRNRSVPASLFIDTDFKMVIAQILFTIAISSPVTCFLEPHPSLIDASEDNAATSTIFQQPIFFSVAPYLRYVNVLRRNHFEHLNDNLGNMNARVTYSISKHFDDNPAWKMIDADQQQMNIDRRSLSPFIVASNEKRNALQRLAMNGARGFGRK</sequence>
<evidence type="ECO:0000313" key="3">
    <source>
        <dbReference type="WBParaSite" id="PgR083X_g024_t02"/>
    </source>
</evidence>
<protein>
    <submittedName>
        <fullName evidence="2 3">Uncharacterized protein</fullName>
    </submittedName>
</protein>